<comment type="caution">
    <text evidence="4">The sequence shown here is derived from an EMBL/GenBank/DDBJ whole genome shotgun (WGS) entry which is preliminary data.</text>
</comment>
<keyword evidence="1 4" id="KW-0489">Methyltransferase</keyword>
<reference evidence="4 5" key="1">
    <citation type="submission" date="2016-03" db="EMBL/GenBank/DDBJ databases">
        <title>Genome sequence of Mycoplasma gallinarum strain Mgn_IPT.</title>
        <authorList>
            <person name="Yacoub E."/>
            <person name="Sirand-Pugnet P."/>
            <person name="Barre A."/>
            <person name="Maurier F."/>
            <person name="Blanchard A."/>
            <person name="Ben Abdelmoumen B.M."/>
        </authorList>
    </citation>
    <scope>NUCLEOTIDE SEQUENCE [LARGE SCALE GENOMIC DNA]</scope>
    <source>
        <strain evidence="4 5">Mgn_IPT</strain>
    </source>
</reference>
<dbReference type="GO" id="GO:1904047">
    <property type="term" value="F:S-adenosyl-L-methionine binding"/>
    <property type="evidence" value="ECO:0007669"/>
    <property type="project" value="TreeGrafter"/>
</dbReference>
<accession>A0A168RDM2</accession>
<dbReference type="GO" id="GO:0043565">
    <property type="term" value="F:sequence-specific DNA binding"/>
    <property type="evidence" value="ECO:0007669"/>
    <property type="project" value="TreeGrafter"/>
</dbReference>
<gene>
    <name evidence="4" type="ORF">MGALLINA_03770</name>
</gene>
<evidence type="ECO:0000313" key="4">
    <source>
        <dbReference type="EMBL" id="OAB48874.1"/>
    </source>
</evidence>
<dbReference type="GO" id="GO:0032259">
    <property type="term" value="P:methylation"/>
    <property type="evidence" value="ECO:0007669"/>
    <property type="project" value="UniProtKB-KW"/>
</dbReference>
<proteinExistence type="predicted"/>
<evidence type="ECO:0000256" key="2">
    <source>
        <dbReference type="ARBA" id="ARBA00022679"/>
    </source>
</evidence>
<dbReference type="GO" id="GO:0006298">
    <property type="term" value="P:mismatch repair"/>
    <property type="evidence" value="ECO:0007669"/>
    <property type="project" value="TreeGrafter"/>
</dbReference>
<keyword evidence="2" id="KW-0808">Transferase</keyword>
<evidence type="ECO:0000313" key="5">
    <source>
        <dbReference type="Proteomes" id="UP000076983"/>
    </source>
</evidence>
<dbReference type="PATRIC" id="fig|29557.3.peg.368"/>
<keyword evidence="3" id="KW-0949">S-adenosyl-L-methionine</keyword>
<keyword evidence="5" id="KW-1185">Reference proteome</keyword>
<dbReference type="Pfam" id="PF02086">
    <property type="entry name" value="MethyltransfD12"/>
    <property type="match status" value="1"/>
</dbReference>
<dbReference type="PANTHER" id="PTHR30481:SF3">
    <property type="entry name" value="DNA ADENINE METHYLASE"/>
    <property type="match status" value="1"/>
</dbReference>
<sequence length="135" mass="15471">MPYNGKITTSIDPENLWKVHKFLQNVKIENADFATVLKNAKKDDFIFIDSPYAPLSSTSFDAYTNTGFNLDDHIRLANLFKQLDQKGCKILLTNHNTPLINELYKNYKIEVIPVKRMVNSVGSNRKGEEVTITNY</sequence>
<dbReference type="GO" id="GO:0009007">
    <property type="term" value="F:site-specific DNA-methyltransferase (adenine-specific) activity"/>
    <property type="evidence" value="ECO:0007669"/>
    <property type="project" value="UniProtKB-EC"/>
</dbReference>
<organism evidence="4 5">
    <name type="scientific">Mycoplasmopsis gallinarum</name>
    <dbReference type="NCBI Taxonomy" id="29557"/>
    <lineage>
        <taxon>Bacteria</taxon>
        <taxon>Bacillati</taxon>
        <taxon>Mycoplasmatota</taxon>
        <taxon>Mycoplasmoidales</taxon>
        <taxon>Metamycoplasmataceae</taxon>
        <taxon>Mycoplasmopsis</taxon>
    </lineage>
</organism>
<dbReference type="SUPFAM" id="SSF53335">
    <property type="entry name" value="S-adenosyl-L-methionine-dependent methyltransferases"/>
    <property type="match status" value="1"/>
</dbReference>
<dbReference type="REBASE" id="159056">
    <property type="entry name" value="M.MgaIPTORF3770P"/>
</dbReference>
<dbReference type="InterPro" id="IPR012327">
    <property type="entry name" value="MeTrfase_D12"/>
</dbReference>
<dbReference type="GO" id="GO:0009307">
    <property type="term" value="P:DNA restriction-modification system"/>
    <property type="evidence" value="ECO:0007669"/>
    <property type="project" value="InterPro"/>
</dbReference>
<dbReference type="InterPro" id="IPR029063">
    <property type="entry name" value="SAM-dependent_MTases_sf"/>
</dbReference>
<name>A0A168RDM2_9BACT</name>
<protein>
    <submittedName>
        <fullName evidence="4">Methyl-directed repair DNA adenine methylase</fullName>
    </submittedName>
</protein>
<dbReference type="PANTHER" id="PTHR30481">
    <property type="entry name" value="DNA ADENINE METHYLASE"/>
    <property type="match status" value="1"/>
</dbReference>
<dbReference type="AlphaFoldDB" id="A0A168RDM2"/>
<dbReference type="Gene3D" id="3.40.50.150">
    <property type="entry name" value="Vaccinia Virus protein VP39"/>
    <property type="match status" value="1"/>
</dbReference>
<dbReference type="EMBL" id="LVLH01000034">
    <property type="protein sequence ID" value="OAB48874.1"/>
    <property type="molecule type" value="Genomic_DNA"/>
</dbReference>
<evidence type="ECO:0000256" key="3">
    <source>
        <dbReference type="ARBA" id="ARBA00022691"/>
    </source>
</evidence>
<evidence type="ECO:0000256" key="1">
    <source>
        <dbReference type="ARBA" id="ARBA00022603"/>
    </source>
</evidence>
<dbReference type="Proteomes" id="UP000076983">
    <property type="component" value="Unassembled WGS sequence"/>
</dbReference>